<keyword evidence="1" id="KW-0812">Transmembrane</keyword>
<proteinExistence type="predicted"/>
<dbReference type="Proteomes" id="UP000318242">
    <property type="component" value="Unassembled WGS sequence"/>
</dbReference>
<reference evidence="2 3" key="1">
    <citation type="submission" date="2019-06" db="EMBL/GenBank/DDBJ databases">
        <title>Whole genome shotgun sequence of Vibrio comitans NBRC 102076.</title>
        <authorList>
            <person name="Hosoyama A."/>
            <person name="Uohara A."/>
            <person name="Ohji S."/>
            <person name="Ichikawa N."/>
        </authorList>
    </citation>
    <scope>NUCLEOTIDE SEQUENCE [LARGE SCALE GENOMIC DNA]</scope>
    <source>
        <strain evidence="2 3">NBRC 102076</strain>
    </source>
</reference>
<keyword evidence="1" id="KW-0472">Membrane</keyword>
<evidence type="ECO:0000256" key="1">
    <source>
        <dbReference type="SAM" id="Phobius"/>
    </source>
</evidence>
<evidence type="ECO:0008006" key="4">
    <source>
        <dbReference type="Google" id="ProtNLM"/>
    </source>
</evidence>
<accession>A0A4Y3IQ91</accession>
<sequence length="59" mass="6430">MDQYLRFVCKFWQDQTGLSVVEYVIAAAFLVAAITTVFLAWQIGLSNTLSDVISSAGGN</sequence>
<dbReference type="OrthoDB" id="6174171at2"/>
<keyword evidence="1" id="KW-1133">Transmembrane helix</keyword>
<keyword evidence="3" id="KW-1185">Reference proteome</keyword>
<dbReference type="RefSeq" id="WP_141272042.1">
    <property type="nucleotide sequence ID" value="NZ_BJLH01000013.1"/>
</dbReference>
<dbReference type="EMBL" id="BJLH01000013">
    <property type="protein sequence ID" value="GEA61691.1"/>
    <property type="molecule type" value="Genomic_DNA"/>
</dbReference>
<name>A0A4Y3IQ91_9VIBR</name>
<evidence type="ECO:0000313" key="2">
    <source>
        <dbReference type="EMBL" id="GEA61691.1"/>
    </source>
</evidence>
<evidence type="ECO:0000313" key="3">
    <source>
        <dbReference type="Proteomes" id="UP000318242"/>
    </source>
</evidence>
<dbReference type="AlphaFoldDB" id="A0A4Y3IQ91"/>
<protein>
    <recommendedName>
        <fullName evidence="4">Fimbrial protein</fullName>
    </recommendedName>
</protein>
<organism evidence="2 3">
    <name type="scientific">Vibrio comitans NBRC 102076</name>
    <dbReference type="NCBI Taxonomy" id="1219078"/>
    <lineage>
        <taxon>Bacteria</taxon>
        <taxon>Pseudomonadati</taxon>
        <taxon>Pseudomonadota</taxon>
        <taxon>Gammaproteobacteria</taxon>
        <taxon>Vibrionales</taxon>
        <taxon>Vibrionaceae</taxon>
        <taxon>Vibrio</taxon>
    </lineage>
</organism>
<feature type="transmembrane region" description="Helical" evidence="1">
    <location>
        <begin position="20"/>
        <end position="41"/>
    </location>
</feature>
<gene>
    <name evidence="2" type="ORF">VCO01S_28840</name>
</gene>
<comment type="caution">
    <text evidence="2">The sequence shown here is derived from an EMBL/GenBank/DDBJ whole genome shotgun (WGS) entry which is preliminary data.</text>
</comment>